<comment type="caution">
    <text evidence="1">The sequence shown here is derived from an EMBL/GenBank/DDBJ whole genome shotgun (WGS) entry which is preliminary data.</text>
</comment>
<gene>
    <name evidence="1" type="ORF">PVK06_032398</name>
</gene>
<evidence type="ECO:0000313" key="1">
    <source>
        <dbReference type="EMBL" id="KAK5804747.1"/>
    </source>
</evidence>
<name>A0ABR0NTQ2_GOSAR</name>
<proteinExistence type="predicted"/>
<sequence length="191" mass="21066">MPLLRSNSPLSCEHRPSFNKIGIGANKNPAKNTTGSSHVENKLENYRKGPNSSGGLHLNATSHYNPTFEGPSKMELTLKSNVLYLTKHSTVIFMDHIGINNNDSLEVSNSTNSESSISISKLHGTVEKDTIIRKDWVLNKTIKDRGGHFKTVKNTKVSLPDSMNSMVDTEPNKVVGVPNSKHWSTRIASKQ</sequence>
<dbReference type="EMBL" id="JARKNE010000009">
    <property type="protein sequence ID" value="KAK5804747.1"/>
    <property type="molecule type" value="Genomic_DNA"/>
</dbReference>
<dbReference type="Proteomes" id="UP001358586">
    <property type="component" value="Chromosome 9"/>
</dbReference>
<organism evidence="1 2">
    <name type="scientific">Gossypium arboreum</name>
    <name type="common">Tree cotton</name>
    <name type="synonym">Gossypium nanking</name>
    <dbReference type="NCBI Taxonomy" id="29729"/>
    <lineage>
        <taxon>Eukaryota</taxon>
        <taxon>Viridiplantae</taxon>
        <taxon>Streptophyta</taxon>
        <taxon>Embryophyta</taxon>
        <taxon>Tracheophyta</taxon>
        <taxon>Spermatophyta</taxon>
        <taxon>Magnoliopsida</taxon>
        <taxon>eudicotyledons</taxon>
        <taxon>Gunneridae</taxon>
        <taxon>Pentapetalae</taxon>
        <taxon>rosids</taxon>
        <taxon>malvids</taxon>
        <taxon>Malvales</taxon>
        <taxon>Malvaceae</taxon>
        <taxon>Malvoideae</taxon>
        <taxon>Gossypium</taxon>
    </lineage>
</organism>
<evidence type="ECO:0000313" key="2">
    <source>
        <dbReference type="Proteomes" id="UP001358586"/>
    </source>
</evidence>
<reference evidence="1 2" key="1">
    <citation type="submission" date="2023-03" db="EMBL/GenBank/DDBJ databases">
        <title>WGS of Gossypium arboreum.</title>
        <authorList>
            <person name="Yu D."/>
        </authorList>
    </citation>
    <scope>NUCLEOTIDE SEQUENCE [LARGE SCALE GENOMIC DNA]</scope>
    <source>
        <tissue evidence="1">Leaf</tissue>
    </source>
</reference>
<protein>
    <submittedName>
        <fullName evidence="1">Uncharacterized protein</fullName>
    </submittedName>
</protein>
<accession>A0ABR0NTQ2</accession>
<keyword evidence="2" id="KW-1185">Reference proteome</keyword>